<evidence type="ECO:0000313" key="3">
    <source>
        <dbReference type="EMBL" id="AWM40652.1"/>
    </source>
</evidence>
<evidence type="ECO:0000313" key="4">
    <source>
        <dbReference type="Proteomes" id="UP000245802"/>
    </source>
</evidence>
<sequence>MPRILLVLSLLLSLSDWAGADEVPDRATLRKKMERAMGPLPGADRKVPLDPKVVSEEKLDGYVRRKVTFATEKGDRVPAWLLVPAGATRERRAPAVLCLHQTVAIGKDEPVGLGKQDSKAQALHLVKRGYVCLAPDYPSFGEYKYDFPAAFKRGDYQSGTMKAIWNNMRAVDYLQSLPEADADRIGAIGHSLGGHNAMFTAAFDERVKVIVSSCGFCSLEKYYKGNLKGWTSDRYMPKIASEFGSDPKKVPFDFSDVVVSFAPRPFLAVAPEKDGNFEVSGVRDVIEAAKPVYKTLGAADRLRAVYPDAGHDFPADARKTAYEFLDRFLQR</sequence>
<dbReference type="GO" id="GO:0008236">
    <property type="term" value="F:serine-type peptidase activity"/>
    <property type="evidence" value="ECO:0007669"/>
    <property type="project" value="InterPro"/>
</dbReference>
<evidence type="ECO:0000256" key="1">
    <source>
        <dbReference type="SAM" id="SignalP"/>
    </source>
</evidence>
<dbReference type="Pfam" id="PF00326">
    <property type="entry name" value="Peptidase_S9"/>
    <property type="match status" value="1"/>
</dbReference>
<gene>
    <name evidence="3" type="ORF">C1280_29155</name>
</gene>
<dbReference type="InterPro" id="IPR050261">
    <property type="entry name" value="FrsA_esterase"/>
</dbReference>
<dbReference type="AlphaFoldDB" id="A0A2Z3H8C5"/>
<dbReference type="InterPro" id="IPR001375">
    <property type="entry name" value="Peptidase_S9_cat"/>
</dbReference>
<keyword evidence="1" id="KW-0732">Signal</keyword>
<dbReference type="SUPFAM" id="SSF53474">
    <property type="entry name" value="alpha/beta-Hydrolases"/>
    <property type="match status" value="1"/>
</dbReference>
<dbReference type="RefSeq" id="WP_010043495.1">
    <property type="nucleotide sequence ID" value="NZ_CP025958.1"/>
</dbReference>
<dbReference type="GO" id="GO:0006508">
    <property type="term" value="P:proteolysis"/>
    <property type="evidence" value="ECO:0007669"/>
    <property type="project" value="InterPro"/>
</dbReference>
<organism evidence="3 4">
    <name type="scientific">Gemmata obscuriglobus</name>
    <dbReference type="NCBI Taxonomy" id="114"/>
    <lineage>
        <taxon>Bacteria</taxon>
        <taxon>Pseudomonadati</taxon>
        <taxon>Planctomycetota</taxon>
        <taxon>Planctomycetia</taxon>
        <taxon>Gemmatales</taxon>
        <taxon>Gemmataceae</taxon>
        <taxon>Gemmata</taxon>
    </lineage>
</organism>
<dbReference type="Proteomes" id="UP000245802">
    <property type="component" value="Chromosome"/>
</dbReference>
<dbReference type="EMBL" id="CP025958">
    <property type="protein sequence ID" value="AWM40652.1"/>
    <property type="molecule type" value="Genomic_DNA"/>
</dbReference>
<proteinExistence type="predicted"/>
<dbReference type="KEGG" id="gog:C1280_29155"/>
<protein>
    <submittedName>
        <fullName evidence="3">Acetylxylan esterase</fullName>
    </submittedName>
</protein>
<dbReference type="InterPro" id="IPR029058">
    <property type="entry name" value="AB_hydrolase_fold"/>
</dbReference>
<evidence type="ECO:0000259" key="2">
    <source>
        <dbReference type="Pfam" id="PF00326"/>
    </source>
</evidence>
<dbReference type="PANTHER" id="PTHR22946">
    <property type="entry name" value="DIENELACTONE HYDROLASE DOMAIN-CONTAINING PROTEIN-RELATED"/>
    <property type="match status" value="1"/>
</dbReference>
<dbReference type="OrthoDB" id="3668964at2"/>
<accession>A0A2Z3H8C5</accession>
<dbReference type="Gene3D" id="3.40.50.1820">
    <property type="entry name" value="alpha/beta hydrolase"/>
    <property type="match status" value="1"/>
</dbReference>
<keyword evidence="4" id="KW-1185">Reference proteome</keyword>
<reference evidence="3 4" key="1">
    <citation type="submission" date="2018-01" db="EMBL/GenBank/DDBJ databases">
        <title>G. obscuriglobus.</title>
        <authorList>
            <person name="Franke J."/>
            <person name="Blomberg W."/>
            <person name="Selmecki A."/>
        </authorList>
    </citation>
    <scope>NUCLEOTIDE SEQUENCE [LARGE SCALE GENOMIC DNA]</scope>
    <source>
        <strain evidence="3 4">DSM 5831</strain>
    </source>
</reference>
<feature type="chain" id="PRO_5016299335" evidence="1">
    <location>
        <begin position="21"/>
        <end position="331"/>
    </location>
</feature>
<feature type="domain" description="Peptidase S9 prolyl oligopeptidase catalytic" evidence="2">
    <location>
        <begin position="124"/>
        <end position="330"/>
    </location>
</feature>
<name>A0A2Z3H8C5_9BACT</name>
<feature type="signal peptide" evidence="1">
    <location>
        <begin position="1"/>
        <end position="20"/>
    </location>
</feature>